<sequence length="384" mass="42822">MCPYMEKRALPPPSAEGCSLIIHPRPDSNEGLAAWASSVVAGHLTARQTGCRFLFDYGPGVAIDTLITPPKQSLHGDWSSQVGNWAIPPSGFPCDRSKCAELHSETLQNKRLMSVFRRRWDESPVYDVPDYRYSYVGIDGRWNGTEFDSLATYFPGWDVRLGAACSMQMLFQPSQGIVKYELNFFRNVLPRLRDDTSLVMSLYVRVGFADKAAVAEKKGTEPVEVMKGRPQKTVDSLVLCTTAIEEEILAMKGRSYDRVVWLVVSDSLVVKEYMSETYGGKQIKTPTKSLQRQIIHTTTKGMHTRPKRGPNTNDFASAFLDFYLLGEADVVINTGGIFSFGVMASLRTARPLFTVQNAQASDCRGSHCYCRRAYDAADTFAKIS</sequence>
<dbReference type="EMBL" id="HBEJ01007237">
    <property type="protein sequence ID" value="CAD8367122.1"/>
    <property type="molecule type" value="Transcribed_RNA"/>
</dbReference>
<accession>A0A7S0FLD7</accession>
<proteinExistence type="predicted"/>
<gene>
    <name evidence="1" type="ORF">MPOL1434_LOCUS4270</name>
</gene>
<dbReference type="AlphaFoldDB" id="A0A7S0FLD7"/>
<dbReference type="Gene3D" id="3.40.50.11350">
    <property type="match status" value="1"/>
</dbReference>
<name>A0A7S0FLD7_9STRA</name>
<evidence type="ECO:0000313" key="1">
    <source>
        <dbReference type="EMBL" id="CAD8367122.1"/>
    </source>
</evidence>
<reference evidence="1" key="1">
    <citation type="submission" date="2021-01" db="EMBL/GenBank/DDBJ databases">
        <authorList>
            <person name="Corre E."/>
            <person name="Pelletier E."/>
            <person name="Niang G."/>
            <person name="Scheremetjew M."/>
            <person name="Finn R."/>
            <person name="Kale V."/>
            <person name="Holt S."/>
            <person name="Cochrane G."/>
            <person name="Meng A."/>
            <person name="Brown T."/>
            <person name="Cohen L."/>
        </authorList>
    </citation>
    <scope>NUCLEOTIDE SEQUENCE</scope>
    <source>
        <strain evidence="1">CCMP3303</strain>
    </source>
</reference>
<organism evidence="1">
    <name type="scientific">Minutocellus polymorphus</name>
    <dbReference type="NCBI Taxonomy" id="265543"/>
    <lineage>
        <taxon>Eukaryota</taxon>
        <taxon>Sar</taxon>
        <taxon>Stramenopiles</taxon>
        <taxon>Ochrophyta</taxon>
        <taxon>Bacillariophyta</taxon>
        <taxon>Mediophyceae</taxon>
        <taxon>Cymatosirophycidae</taxon>
        <taxon>Cymatosirales</taxon>
        <taxon>Cymatosiraceae</taxon>
        <taxon>Minutocellus</taxon>
    </lineage>
</organism>
<protein>
    <submittedName>
        <fullName evidence="1">Uncharacterized protein</fullName>
    </submittedName>
</protein>